<evidence type="ECO:0000259" key="3">
    <source>
        <dbReference type="PROSITE" id="PS51186"/>
    </source>
</evidence>
<dbReference type="Proteomes" id="UP000037600">
    <property type="component" value="Unassembled WGS sequence"/>
</dbReference>
<reference evidence="4 5" key="1">
    <citation type="submission" date="2015-04" db="EMBL/GenBank/DDBJ databases">
        <title>Draft Genome Sequence of the Novel Agar-Digesting Marine Bacterium Q1.</title>
        <authorList>
            <person name="Li Y."/>
            <person name="Li D."/>
            <person name="Chen G."/>
            <person name="Du Z."/>
        </authorList>
    </citation>
    <scope>NUCLEOTIDE SEQUENCE [LARGE SCALE GENOMIC DNA]</scope>
    <source>
        <strain evidence="4 5">Q1</strain>
    </source>
</reference>
<dbReference type="OrthoDB" id="9799601at2"/>
<organism evidence="4 5">
    <name type="scientific">Catenovulum maritimum</name>
    <dbReference type="NCBI Taxonomy" id="1513271"/>
    <lineage>
        <taxon>Bacteria</taxon>
        <taxon>Pseudomonadati</taxon>
        <taxon>Pseudomonadota</taxon>
        <taxon>Gammaproteobacteria</taxon>
        <taxon>Alteromonadales</taxon>
        <taxon>Alteromonadaceae</taxon>
        <taxon>Catenovulum</taxon>
    </lineage>
</organism>
<dbReference type="STRING" id="1513271.XM47_17885"/>
<dbReference type="PANTHER" id="PTHR43420">
    <property type="entry name" value="ACETYLTRANSFERASE"/>
    <property type="match status" value="1"/>
</dbReference>
<dbReference type="CDD" id="cd04301">
    <property type="entry name" value="NAT_SF"/>
    <property type="match status" value="1"/>
</dbReference>
<sequence>MLTIVSTDLNNPTHQRALIELLSQYALDEMGGGEALPDSCLENLITALQTRRDYYSWLAFKQEKAVGLLNSFESFSTFYAKPLLNIHDLTVVPDYRNQGIAKSLMQQATDFAKQKGYCKLTLEVLAENKLAKTLYHKLGYVPYKLSDSAGAAEFWQKPL</sequence>
<dbReference type="GO" id="GO:0016747">
    <property type="term" value="F:acyltransferase activity, transferring groups other than amino-acyl groups"/>
    <property type="evidence" value="ECO:0007669"/>
    <property type="project" value="InterPro"/>
</dbReference>
<keyword evidence="5" id="KW-1185">Reference proteome</keyword>
<gene>
    <name evidence="4" type="ORF">XM47_17885</name>
</gene>
<dbReference type="Gene3D" id="3.40.630.30">
    <property type="match status" value="1"/>
</dbReference>
<proteinExistence type="predicted"/>
<dbReference type="PROSITE" id="PS51186">
    <property type="entry name" value="GNAT"/>
    <property type="match status" value="1"/>
</dbReference>
<evidence type="ECO:0000256" key="2">
    <source>
        <dbReference type="ARBA" id="ARBA00023315"/>
    </source>
</evidence>
<dbReference type="InterPro" id="IPR050680">
    <property type="entry name" value="YpeA/RimI_acetyltransf"/>
</dbReference>
<keyword evidence="2" id="KW-0012">Acyltransferase</keyword>
<evidence type="ECO:0000256" key="1">
    <source>
        <dbReference type="ARBA" id="ARBA00022679"/>
    </source>
</evidence>
<dbReference type="Pfam" id="PF00583">
    <property type="entry name" value="Acetyltransf_1"/>
    <property type="match status" value="1"/>
</dbReference>
<dbReference type="RefSeq" id="WP_048695651.1">
    <property type="nucleotide sequence ID" value="NZ_KQ130512.1"/>
</dbReference>
<dbReference type="EMBL" id="LAZL01000042">
    <property type="protein sequence ID" value="KMT63775.1"/>
    <property type="molecule type" value="Genomic_DNA"/>
</dbReference>
<keyword evidence="1 4" id="KW-0808">Transferase</keyword>
<feature type="domain" description="N-acetyltransferase" evidence="3">
    <location>
        <begin position="5"/>
        <end position="159"/>
    </location>
</feature>
<accession>A0A0J8GLV2</accession>
<evidence type="ECO:0000313" key="5">
    <source>
        <dbReference type="Proteomes" id="UP000037600"/>
    </source>
</evidence>
<evidence type="ECO:0000313" key="4">
    <source>
        <dbReference type="EMBL" id="KMT63775.1"/>
    </source>
</evidence>
<dbReference type="InterPro" id="IPR000182">
    <property type="entry name" value="GNAT_dom"/>
</dbReference>
<name>A0A0J8GLV2_9ALTE</name>
<dbReference type="AlphaFoldDB" id="A0A0J8GLV2"/>
<comment type="caution">
    <text evidence="4">The sequence shown here is derived from an EMBL/GenBank/DDBJ whole genome shotgun (WGS) entry which is preliminary data.</text>
</comment>
<dbReference type="InterPro" id="IPR016181">
    <property type="entry name" value="Acyl_CoA_acyltransferase"/>
</dbReference>
<dbReference type="SUPFAM" id="SSF55729">
    <property type="entry name" value="Acyl-CoA N-acyltransferases (Nat)"/>
    <property type="match status" value="1"/>
</dbReference>
<protein>
    <submittedName>
        <fullName evidence="4">GNAT family acetyltransferase</fullName>
    </submittedName>
</protein>